<organism evidence="2">
    <name type="scientific">uncultured Sphingosinicella sp</name>
    <dbReference type="NCBI Taxonomy" id="478748"/>
    <lineage>
        <taxon>Bacteria</taxon>
        <taxon>Pseudomonadati</taxon>
        <taxon>Pseudomonadota</taxon>
        <taxon>Alphaproteobacteria</taxon>
        <taxon>Sphingomonadales</taxon>
        <taxon>Sphingosinicellaceae</taxon>
        <taxon>Sphingosinicella</taxon>
        <taxon>environmental samples</taxon>
    </lineage>
</organism>
<evidence type="ECO:0000256" key="1">
    <source>
        <dbReference type="SAM" id="MobiDB-lite"/>
    </source>
</evidence>
<feature type="non-terminal residue" evidence="2">
    <location>
        <position position="37"/>
    </location>
</feature>
<gene>
    <name evidence="2" type="ORF">AVDCRST_MAG23-16</name>
</gene>
<feature type="non-terminal residue" evidence="2">
    <location>
        <position position="1"/>
    </location>
</feature>
<proteinExistence type="predicted"/>
<feature type="region of interest" description="Disordered" evidence="1">
    <location>
        <begin position="1"/>
        <end position="24"/>
    </location>
</feature>
<name>A0A6J4T9K0_9SPHN</name>
<reference evidence="2" key="1">
    <citation type="submission" date="2020-02" db="EMBL/GenBank/DDBJ databases">
        <authorList>
            <person name="Meier V. D."/>
        </authorList>
    </citation>
    <scope>NUCLEOTIDE SEQUENCE</scope>
    <source>
        <strain evidence="2">AVDCRST_MAG23</strain>
    </source>
</reference>
<dbReference type="EMBL" id="CADCWD010000001">
    <property type="protein sequence ID" value="CAA9517730.1"/>
    <property type="molecule type" value="Genomic_DNA"/>
</dbReference>
<feature type="compositionally biased region" description="Basic and acidic residues" evidence="1">
    <location>
        <begin position="1"/>
        <end position="19"/>
    </location>
</feature>
<protein>
    <submittedName>
        <fullName evidence="2">Uncharacterized protein</fullName>
    </submittedName>
</protein>
<sequence>VPKEFARNRRLTHDAERVQRHACGPGQPECRPGASCL</sequence>
<dbReference type="AlphaFoldDB" id="A0A6J4T9K0"/>
<accession>A0A6J4T9K0</accession>
<evidence type="ECO:0000313" key="2">
    <source>
        <dbReference type="EMBL" id="CAA9517730.1"/>
    </source>
</evidence>